<keyword evidence="2" id="KW-1185">Reference proteome</keyword>
<gene>
    <name evidence="1" type="ORF">SAMN06265171_102422</name>
</gene>
<dbReference type="RefSeq" id="WP_142717360.1">
    <property type="nucleotide sequence ID" value="NZ_FXTC01000002.1"/>
</dbReference>
<dbReference type="Proteomes" id="UP000316916">
    <property type="component" value="Unassembled WGS sequence"/>
</dbReference>
<dbReference type="AlphaFoldDB" id="A0A521C3U3"/>
<dbReference type="EMBL" id="FXTC01000002">
    <property type="protein sequence ID" value="SMO54078.1"/>
    <property type="molecule type" value="Genomic_DNA"/>
</dbReference>
<protein>
    <submittedName>
        <fullName evidence="1">Uncharacterized protein</fullName>
    </submittedName>
</protein>
<proteinExistence type="predicted"/>
<evidence type="ECO:0000313" key="1">
    <source>
        <dbReference type="EMBL" id="SMO54078.1"/>
    </source>
</evidence>
<accession>A0A521C3U3</accession>
<sequence length="263" mass="31093">MKKEVEKVINEILSDFYLKMDVKYTTHSSINLSLVRYFNFRLKYIDQVPRKIMISKELLESLENNKNLNILSLLHIFNRTERGLDLNPFQSKQSFNSNVHDRLFNDWGIHHLHISHKKNLENEFFNKRTGPLLFVRFTDDTAYFIDVKSHHDKDVWSTKDFIRILKNNWPQSIERFEAGFRIYPDLDDSDIGTLRKNGYLFGINVDEKSYILLGHGQATSGDNLMATRLAGNIWRWVGQNISLVQNNKTLFKFELLKQLCLNY</sequence>
<name>A0A521C3U3_9FLAO</name>
<organism evidence="1 2">
    <name type="scientific">Chryseobacterium rhizoplanae</name>
    <dbReference type="NCBI Taxonomy" id="1609531"/>
    <lineage>
        <taxon>Bacteria</taxon>
        <taxon>Pseudomonadati</taxon>
        <taxon>Bacteroidota</taxon>
        <taxon>Flavobacteriia</taxon>
        <taxon>Flavobacteriales</taxon>
        <taxon>Weeksellaceae</taxon>
        <taxon>Chryseobacterium group</taxon>
        <taxon>Chryseobacterium</taxon>
    </lineage>
</organism>
<evidence type="ECO:0000313" key="2">
    <source>
        <dbReference type="Proteomes" id="UP000316916"/>
    </source>
</evidence>
<reference evidence="1 2" key="1">
    <citation type="submission" date="2017-05" db="EMBL/GenBank/DDBJ databases">
        <authorList>
            <person name="Varghese N."/>
            <person name="Submissions S."/>
        </authorList>
    </citation>
    <scope>NUCLEOTIDE SEQUENCE [LARGE SCALE GENOMIC DNA]</scope>
    <source>
        <strain evidence="1 2">DSM 29371</strain>
    </source>
</reference>